<reference evidence="4" key="1">
    <citation type="journal article" date="2021" name="Evol. Appl.">
        <title>The genome of the Pyrenean desman and the effects of bottlenecks and inbreeding on the genomic landscape of an endangered species.</title>
        <authorList>
            <person name="Escoda L."/>
            <person name="Castresana J."/>
        </authorList>
    </citation>
    <scope>NUCLEOTIDE SEQUENCE</scope>
    <source>
        <strain evidence="4">IBE-C5619</strain>
    </source>
</reference>
<protein>
    <recommendedName>
        <fullName evidence="2">Lysine-rich coiled-coil protein 1</fullName>
    </recommendedName>
</protein>
<dbReference type="AlphaFoldDB" id="A0A8J6DMA2"/>
<dbReference type="PANTHER" id="PTHR46742">
    <property type="entry name" value="LYSINE-RICH COILED-COIL PROTEIN 1"/>
    <property type="match status" value="1"/>
</dbReference>
<feature type="compositionally biased region" description="Basic residues" evidence="3">
    <location>
        <begin position="197"/>
        <end position="208"/>
    </location>
</feature>
<dbReference type="EMBL" id="JAGFMF010011781">
    <property type="protein sequence ID" value="KAG8512960.1"/>
    <property type="molecule type" value="Genomic_DNA"/>
</dbReference>
<feature type="compositionally biased region" description="Basic and acidic residues" evidence="3">
    <location>
        <begin position="502"/>
        <end position="512"/>
    </location>
</feature>
<keyword evidence="5" id="KW-1185">Reference proteome</keyword>
<feature type="compositionally biased region" description="Pro residues" evidence="3">
    <location>
        <begin position="22"/>
        <end position="31"/>
    </location>
</feature>
<evidence type="ECO:0000256" key="2">
    <source>
        <dbReference type="ARBA" id="ARBA00040329"/>
    </source>
</evidence>
<feature type="region of interest" description="Disordered" evidence="3">
    <location>
        <begin position="184"/>
        <end position="282"/>
    </location>
</feature>
<feature type="compositionally biased region" description="Basic and acidic residues" evidence="3">
    <location>
        <begin position="236"/>
        <end position="279"/>
    </location>
</feature>
<evidence type="ECO:0000256" key="1">
    <source>
        <dbReference type="ARBA" id="ARBA00023054"/>
    </source>
</evidence>
<organism evidence="4 5">
    <name type="scientific">Galemys pyrenaicus</name>
    <name type="common">Iberian desman</name>
    <name type="synonym">Pyrenean desman</name>
    <dbReference type="NCBI Taxonomy" id="202257"/>
    <lineage>
        <taxon>Eukaryota</taxon>
        <taxon>Metazoa</taxon>
        <taxon>Chordata</taxon>
        <taxon>Craniata</taxon>
        <taxon>Vertebrata</taxon>
        <taxon>Euteleostomi</taxon>
        <taxon>Mammalia</taxon>
        <taxon>Eutheria</taxon>
        <taxon>Laurasiatheria</taxon>
        <taxon>Eulipotyphla</taxon>
        <taxon>Talpidae</taxon>
        <taxon>Galemys</taxon>
    </lineage>
</organism>
<comment type="caution">
    <text evidence="4">The sequence shown here is derived from an EMBL/GenBank/DDBJ whole genome shotgun (WGS) entry which is preliminary data.</text>
</comment>
<evidence type="ECO:0000313" key="4">
    <source>
        <dbReference type="EMBL" id="KAG8512960.1"/>
    </source>
</evidence>
<gene>
    <name evidence="4" type="ORF">J0S82_002178</name>
</gene>
<feature type="compositionally biased region" description="Basic residues" evidence="3">
    <location>
        <begin position="492"/>
        <end position="501"/>
    </location>
</feature>
<keyword evidence="1" id="KW-0175">Coiled coil</keyword>
<evidence type="ECO:0000256" key="3">
    <source>
        <dbReference type="SAM" id="MobiDB-lite"/>
    </source>
</evidence>
<feature type="region of interest" description="Disordered" evidence="3">
    <location>
        <begin position="1"/>
        <end position="36"/>
    </location>
</feature>
<accession>A0A8J6DMA2</accession>
<proteinExistence type="predicted"/>
<name>A0A8J6DMA2_GALPY</name>
<dbReference type="OrthoDB" id="9747435at2759"/>
<feature type="compositionally biased region" description="Basic and acidic residues" evidence="3">
    <location>
        <begin position="209"/>
        <end position="222"/>
    </location>
</feature>
<feature type="compositionally biased region" description="Basic and acidic residues" evidence="3">
    <location>
        <begin position="449"/>
        <end position="463"/>
    </location>
</feature>
<sequence>MAWAPSSQLRVVAATSPLEAGSPPPPSPTPPARWRRRQREPFVFNLMKQSMKTYNSFQDELEDYIKVQKARGLEPKTCFRKMREDLLENCRYKEEVDSRPRYRMFNQRLPSETIQTYPRSCTISQRVENQLPQWLPAHDNRLRLDSLSYCQFTRDCFSEKPVSLHLSQPQYNCNSYSIESGVHRHLSSESSTSVHQASHKQIHHKRKRHPEEGREKPKEERPKHKRKKTCEEIDLDTYKSTKGNKTEMEASRVETEKPKDRKEKKREVSSKKEEPDTRNTMENSKIYDSFQHELQDYIRKQKARGLQPEVCFRKVTKDTLYREVGHTGYTPLRLEQKCSFKSFYCFPNTYERLMTVESQLPTWSKIHHSRQRLGSLYYEKRHSHFAKSIHHPSPPVRGKNTGPSARPHSENTSRLLEAHTSVHQAGDQGQRQRRYREEGVGGPLQEEQGEIKRKLPTDGDSHRENRKKVKIEPDNSDKPKHRKKSNQDQHCTKRRRSHREKRQPGKEGVEERDLWDEAILGSCY</sequence>
<dbReference type="Proteomes" id="UP000700334">
    <property type="component" value="Unassembled WGS sequence"/>
</dbReference>
<evidence type="ECO:0000313" key="5">
    <source>
        <dbReference type="Proteomes" id="UP000700334"/>
    </source>
</evidence>
<dbReference type="PANTHER" id="PTHR46742:SF3">
    <property type="entry name" value="LYSINE-RICH COILED-COIL PROTEIN 1"/>
    <property type="match status" value="1"/>
</dbReference>
<feature type="region of interest" description="Disordered" evidence="3">
    <location>
        <begin position="386"/>
        <end position="512"/>
    </location>
</feature>